<dbReference type="SUPFAM" id="SSF53335">
    <property type="entry name" value="S-adenosyl-L-methionine-dependent methyltransferases"/>
    <property type="match status" value="1"/>
</dbReference>
<feature type="domain" description="Methyltransferase" evidence="1">
    <location>
        <begin position="51"/>
        <end position="149"/>
    </location>
</feature>
<dbReference type="InterPro" id="IPR041698">
    <property type="entry name" value="Methyltransf_25"/>
</dbReference>
<proteinExistence type="predicted"/>
<evidence type="ECO:0000259" key="1">
    <source>
        <dbReference type="Pfam" id="PF13649"/>
    </source>
</evidence>
<protein>
    <submittedName>
        <fullName evidence="2">Methyltransferase domain-containing protein</fullName>
    </submittedName>
</protein>
<evidence type="ECO:0000313" key="2">
    <source>
        <dbReference type="EMBL" id="SDS54148.1"/>
    </source>
</evidence>
<dbReference type="STRING" id="642780.SAMN04488570_2113"/>
<dbReference type="Gene3D" id="3.40.50.150">
    <property type="entry name" value="Vaccinia Virus protein VP39"/>
    <property type="match status" value="1"/>
</dbReference>
<dbReference type="Proteomes" id="UP000198859">
    <property type="component" value="Chromosome I"/>
</dbReference>
<dbReference type="GO" id="GO:0008168">
    <property type="term" value="F:methyltransferase activity"/>
    <property type="evidence" value="ECO:0007669"/>
    <property type="project" value="UniProtKB-KW"/>
</dbReference>
<dbReference type="EMBL" id="LT629757">
    <property type="protein sequence ID" value="SDS54148.1"/>
    <property type="molecule type" value="Genomic_DNA"/>
</dbReference>
<dbReference type="AlphaFoldDB" id="A0A1H1T1X9"/>
<reference evidence="3" key="1">
    <citation type="submission" date="2016-10" db="EMBL/GenBank/DDBJ databases">
        <authorList>
            <person name="Varghese N."/>
            <person name="Submissions S."/>
        </authorList>
    </citation>
    <scope>NUCLEOTIDE SEQUENCE [LARGE SCALE GENOMIC DNA]</scope>
    <source>
        <strain evidence="3">DSM 22127</strain>
    </source>
</reference>
<name>A0A1H1T1X9_9ACTN</name>
<dbReference type="OrthoDB" id="7062303at2"/>
<keyword evidence="3" id="KW-1185">Reference proteome</keyword>
<sequence>MSEPRHTRWERIEDTLATPYVRTFTERLDAGEDVDGEARLADVLLPRRARVLDAGSGLGRVAEALRRRGHDVTAVEKDPALVAISRERFPEVPVVERDLVELVPGVLEAVGRPTAYDAVVAVGNVVVYLADDTEVEVLRRWRDLLVDGGCVLLGWHPVAGPEHSRDYPLALLREHAAQAGLVVEHVFGGYGLEPVGEDYVVAVLR</sequence>
<dbReference type="RefSeq" id="WP_091733750.1">
    <property type="nucleotide sequence ID" value="NZ_LT629757.1"/>
</dbReference>
<evidence type="ECO:0000313" key="3">
    <source>
        <dbReference type="Proteomes" id="UP000198859"/>
    </source>
</evidence>
<dbReference type="GO" id="GO:0032259">
    <property type="term" value="P:methylation"/>
    <property type="evidence" value="ECO:0007669"/>
    <property type="project" value="UniProtKB-KW"/>
</dbReference>
<dbReference type="InterPro" id="IPR029063">
    <property type="entry name" value="SAM-dependent_MTases_sf"/>
</dbReference>
<dbReference type="CDD" id="cd02440">
    <property type="entry name" value="AdoMet_MTases"/>
    <property type="match status" value="1"/>
</dbReference>
<accession>A0A1H1T1X9</accession>
<keyword evidence="2" id="KW-0808">Transferase</keyword>
<dbReference type="Pfam" id="PF13649">
    <property type="entry name" value="Methyltransf_25"/>
    <property type="match status" value="1"/>
</dbReference>
<organism evidence="2 3">
    <name type="scientific">Nocardioides scoriae</name>
    <dbReference type="NCBI Taxonomy" id="642780"/>
    <lineage>
        <taxon>Bacteria</taxon>
        <taxon>Bacillati</taxon>
        <taxon>Actinomycetota</taxon>
        <taxon>Actinomycetes</taxon>
        <taxon>Propionibacteriales</taxon>
        <taxon>Nocardioidaceae</taxon>
        <taxon>Nocardioides</taxon>
    </lineage>
</organism>
<keyword evidence="2" id="KW-0489">Methyltransferase</keyword>
<gene>
    <name evidence="2" type="ORF">SAMN04488570_2113</name>
</gene>